<gene>
    <name evidence="1" type="ORF">QWY14_07880</name>
</gene>
<proteinExistence type="predicted"/>
<protein>
    <recommendedName>
        <fullName evidence="3">Glycosyltransferase family 4 protein</fullName>
    </recommendedName>
</protein>
<organism evidence="1 2">
    <name type="scientific">Planococcus shixiaomingii</name>
    <dbReference type="NCBI Taxonomy" id="3058393"/>
    <lineage>
        <taxon>Bacteria</taxon>
        <taxon>Bacillati</taxon>
        <taxon>Bacillota</taxon>
        <taxon>Bacilli</taxon>
        <taxon>Bacillales</taxon>
        <taxon>Caryophanaceae</taxon>
        <taxon>Planococcus</taxon>
    </lineage>
</organism>
<dbReference type="SUPFAM" id="SSF53756">
    <property type="entry name" value="UDP-Glycosyltransferase/glycogen phosphorylase"/>
    <property type="match status" value="1"/>
</dbReference>
<dbReference type="EMBL" id="JAUJWV010000001">
    <property type="protein sequence ID" value="MDN7241709.1"/>
    <property type="molecule type" value="Genomic_DNA"/>
</dbReference>
<sequence>MSEKEYPKILIINGGPIGEFSGTGVTLKNLFEHWPADKLLQICYCDSDTEVVEGSPSFEIFPKSTVLFDYFFRKFLTKIKKNQYSSVSVPMHNLEYRGNEKKIHKFVRAILDLSPVFLQSETLKAIERFKPDVIYSNLSTVRLIKTVKFISKKYNIKPVIHFMDDWPTTLYASNKYTIWAHYKMNRKLLDLLSLSEYSITISNLMAVEYKKRYKIDFTPIANPIVSEIRNSTKINEEGKKILAYCGGLHLGRWENLKIIGEEFDKINNFFPDWEIQLYTSKKDWDVFKDNFSGIQSIVWKKELMPSEVLAVLRGSELLIHVESFNSKIIEFTKYSFSTKIPQYMSSGKSIFTFGPKNLASTQYIENQKVGLLASNRKEIKEKLITLLNDPLYRKELGNNGLTKAKKEFSKNHLENELLKVLKKNC</sequence>
<evidence type="ECO:0008006" key="3">
    <source>
        <dbReference type="Google" id="ProtNLM"/>
    </source>
</evidence>
<accession>A0ABT8N1D6</accession>
<keyword evidence="2" id="KW-1185">Reference proteome</keyword>
<comment type="caution">
    <text evidence="1">The sequence shown here is derived from an EMBL/GenBank/DDBJ whole genome shotgun (WGS) entry which is preliminary data.</text>
</comment>
<evidence type="ECO:0000313" key="2">
    <source>
        <dbReference type="Proteomes" id="UP001172055"/>
    </source>
</evidence>
<reference evidence="1 2" key="1">
    <citation type="submission" date="2023-06" db="EMBL/GenBank/DDBJ databases">
        <title>Novel species in genus Planococcus.</title>
        <authorList>
            <person name="Ning S."/>
        </authorList>
    </citation>
    <scope>NUCLEOTIDE SEQUENCE [LARGE SCALE GENOMIC DNA]</scope>
    <source>
        <strain evidence="1 2">N028</strain>
    </source>
</reference>
<dbReference type="Gene3D" id="3.40.50.2000">
    <property type="entry name" value="Glycogen Phosphorylase B"/>
    <property type="match status" value="1"/>
</dbReference>
<dbReference type="RefSeq" id="WP_301723318.1">
    <property type="nucleotide sequence ID" value="NZ_JAUJWV010000001.1"/>
</dbReference>
<name>A0ABT8N1D6_9BACL</name>
<dbReference type="Proteomes" id="UP001172055">
    <property type="component" value="Unassembled WGS sequence"/>
</dbReference>
<evidence type="ECO:0000313" key="1">
    <source>
        <dbReference type="EMBL" id="MDN7241709.1"/>
    </source>
</evidence>